<protein>
    <submittedName>
        <fullName evidence="1">YHS domain protein</fullName>
    </submittedName>
</protein>
<accession>A0A363UMS3</accession>
<evidence type="ECO:0000313" key="2">
    <source>
        <dbReference type="Proteomes" id="UP000251800"/>
    </source>
</evidence>
<comment type="caution">
    <text evidence="1">The sequence shown here is derived from an EMBL/GenBank/DDBJ whole genome shotgun (WGS) entry which is preliminary data.</text>
</comment>
<keyword evidence="2" id="KW-1185">Reference proteome</keyword>
<dbReference type="OrthoDB" id="344729at2"/>
<sequence length="135" mass="15031">MLLTPAIAGQKIYTGWFSDVAIQGYDPVAYFTLGQPTKGSPDHTLTWEGATWRFANAKHQALFEATPDRYAPQYGGHCAYAVAKGDLVKIDPDAWSIVDGKLYLNYNASIQAKWEARRPAFIEQADAQWPKIGHD</sequence>
<dbReference type="AlphaFoldDB" id="A0A363UMS3"/>
<proteinExistence type="predicted"/>
<evidence type="ECO:0000313" key="1">
    <source>
        <dbReference type="EMBL" id="PWN56684.1"/>
    </source>
</evidence>
<dbReference type="NCBIfam" id="NF041384">
    <property type="entry name" value="YHS_seleno_dom"/>
    <property type="match status" value="1"/>
</dbReference>
<dbReference type="Proteomes" id="UP000251800">
    <property type="component" value="Unassembled WGS sequence"/>
</dbReference>
<organism evidence="1 2">
    <name type="scientific">Abyssibacter profundi</name>
    <dbReference type="NCBI Taxonomy" id="2182787"/>
    <lineage>
        <taxon>Bacteria</taxon>
        <taxon>Pseudomonadati</taxon>
        <taxon>Pseudomonadota</taxon>
        <taxon>Gammaproteobacteria</taxon>
        <taxon>Chromatiales</taxon>
        <taxon>Oceanococcaceae</taxon>
        <taxon>Abyssibacter</taxon>
    </lineage>
</organism>
<gene>
    <name evidence="1" type="ORF">DEH80_06215</name>
</gene>
<dbReference type="EMBL" id="QEQK01000005">
    <property type="protein sequence ID" value="PWN56684.1"/>
    <property type="molecule type" value="Genomic_DNA"/>
</dbReference>
<reference evidence="1 2" key="1">
    <citation type="submission" date="2018-05" db="EMBL/GenBank/DDBJ databases">
        <title>Abyssibacter profundi OUC007T gen. nov., sp. nov, a marine bacterium isolated from seawater of the Mariana Trench.</title>
        <authorList>
            <person name="Zhou S."/>
        </authorList>
    </citation>
    <scope>NUCLEOTIDE SEQUENCE [LARGE SCALE GENOMIC DNA]</scope>
    <source>
        <strain evidence="1 2">OUC007</strain>
    </source>
</reference>
<name>A0A363UMS3_9GAMM</name>